<dbReference type="NCBIfam" id="NF033927">
    <property type="entry name" value="alph_xenorhab_B"/>
    <property type="match status" value="1"/>
</dbReference>
<dbReference type="AlphaFoldDB" id="A0A1B7JJW3"/>
<comment type="caution">
    <text evidence="1">The sequence shown here is derived from an EMBL/GenBank/DDBJ whole genome shotgun (WGS) entry which is preliminary data.</text>
</comment>
<dbReference type="InterPro" id="IPR047760">
    <property type="entry name" value="XaxB-like"/>
</dbReference>
<name>A0A1B7JJW3_9GAMM</name>
<organism evidence="1 2">
    <name type="scientific">Providencia heimbachae ATCC 35613</name>
    <dbReference type="NCBI Taxonomy" id="1354272"/>
    <lineage>
        <taxon>Bacteria</taxon>
        <taxon>Pseudomonadati</taxon>
        <taxon>Pseudomonadota</taxon>
        <taxon>Gammaproteobacteria</taxon>
        <taxon>Enterobacterales</taxon>
        <taxon>Morganellaceae</taxon>
        <taxon>Providencia</taxon>
    </lineage>
</organism>
<gene>
    <name evidence="1" type="ORF">M998_3648</name>
</gene>
<proteinExistence type="predicted"/>
<dbReference type="OrthoDB" id="6465368at2"/>
<dbReference type="RefSeq" id="WP_068444882.1">
    <property type="nucleotide sequence ID" value="NZ_LXEW01000048.1"/>
</dbReference>
<keyword evidence="2" id="KW-1185">Reference proteome</keyword>
<accession>A0A1B7JJW3</accession>
<protein>
    <recommendedName>
        <fullName evidence="3">Alpha-xenorhabdolysin family binary toxin subunit B</fullName>
    </recommendedName>
</protein>
<evidence type="ECO:0000313" key="2">
    <source>
        <dbReference type="Proteomes" id="UP000078224"/>
    </source>
</evidence>
<evidence type="ECO:0008006" key="3">
    <source>
        <dbReference type="Google" id="ProtNLM"/>
    </source>
</evidence>
<evidence type="ECO:0000313" key="1">
    <source>
        <dbReference type="EMBL" id="OAT48213.1"/>
    </source>
</evidence>
<sequence length="336" mass="39496">MHNNFDLPMLPSIDIYDLRCISNSINSFNKNIINYDYIIYGRIQKIAIKMERLNEIIRNSIPILNIKLHYIINSELNDLSTSNTIPNDYLEQQRHIFIADFIDDLMSLQFELEKLISKIRFTLESLLVYHLDEPNKLKYIQYVSQKESLIISKNAKQCKVNELNNDLSIIVAAEEIILKNKLTDFFDKYFQGKELIDSINIPPNKKDILKAAINYVKNLLNMVDDGLEFTQLVDVRLYVNGQIIEIREEINTIDTNIFRLSQLISYSYEITMIDIQKESVIVQMELLKKYWEAWCHFINKNASEKTLNLAQINVASQTLVTYLHDIENQYQRQLPD</sequence>
<dbReference type="PATRIC" id="fig|1354272.4.peg.3730"/>
<dbReference type="EMBL" id="LXEW01000048">
    <property type="protein sequence ID" value="OAT48213.1"/>
    <property type="molecule type" value="Genomic_DNA"/>
</dbReference>
<reference evidence="1 2" key="1">
    <citation type="submission" date="2016-04" db="EMBL/GenBank/DDBJ databases">
        <title>ATOL: Assembling a taxonomically balanced genome-scale reconstruction of the evolutionary history of the Enterobacteriaceae.</title>
        <authorList>
            <person name="Plunkett G.III."/>
            <person name="Neeno-Eckwall E.C."/>
            <person name="Glasner J.D."/>
            <person name="Perna N.T."/>
        </authorList>
    </citation>
    <scope>NUCLEOTIDE SEQUENCE [LARGE SCALE GENOMIC DNA]</scope>
    <source>
        <strain evidence="1 2">ATCC 35613</strain>
    </source>
</reference>
<dbReference type="Proteomes" id="UP000078224">
    <property type="component" value="Unassembled WGS sequence"/>
</dbReference>